<evidence type="ECO:0000256" key="1">
    <source>
        <dbReference type="ARBA" id="ARBA00004141"/>
    </source>
</evidence>
<dbReference type="EC" id="2.3.1.225" evidence="11"/>
<sequence length="383" mass="43458">MAPFVVGSQKEDARNTTPLEQRLGQATSVVMPLIELGLLGYVTWVLCYLICIQYLASPSDELQQTFNIQPRRSTGIALITVFALLLLALLISWMRLLQVIWSKVDILEPGAPGVEKKDVDSKHLEQYDAYVCDYEGVPLFCDKCRIYKPDRTHHCKELGRCIRRMDHYCPWAGGIIAETTHKFFLQGVVLGALVMAYVWLVVAIFLAERISKVSNWIAALAIGVLFSIFATTMACMTGYNLAINYTSVEAIQRGGITNIAFLIIRQPNEPTQLHTPPTSSKSEEDKATEADDEWPVLRFVERSGGRNFVVMQNKPFQHVWSTSMMRGWKDAMGESPLEWFLPLKNSPWKQKSRRGEFRWGEVVYDMAKKFEKDNPGARLAILE</sequence>
<dbReference type="PANTHER" id="PTHR22883">
    <property type="entry name" value="ZINC FINGER DHHC DOMAIN CONTAINING PROTEIN"/>
    <property type="match status" value="1"/>
</dbReference>
<dbReference type="GO" id="GO:0019706">
    <property type="term" value="F:protein-cysteine S-palmitoyltransferase activity"/>
    <property type="evidence" value="ECO:0007669"/>
    <property type="project" value="UniProtKB-EC"/>
</dbReference>
<dbReference type="InterPro" id="IPR001594">
    <property type="entry name" value="Palmitoyltrfase_DHHC"/>
</dbReference>
<name>A0A6A6ZDU7_9PLEO</name>
<dbReference type="PANTHER" id="PTHR22883:SF23">
    <property type="entry name" value="PALMITOYLTRANSFERASE ZDHHC6"/>
    <property type="match status" value="1"/>
</dbReference>
<keyword evidence="5 11" id="KW-0472">Membrane</keyword>
<evidence type="ECO:0000256" key="2">
    <source>
        <dbReference type="ARBA" id="ARBA00022679"/>
    </source>
</evidence>
<evidence type="ECO:0000256" key="6">
    <source>
        <dbReference type="ARBA" id="ARBA00023139"/>
    </source>
</evidence>
<dbReference type="EMBL" id="MU006253">
    <property type="protein sequence ID" value="KAF2818367.1"/>
    <property type="molecule type" value="Genomic_DNA"/>
</dbReference>
<evidence type="ECO:0000256" key="5">
    <source>
        <dbReference type="ARBA" id="ARBA00023136"/>
    </source>
</evidence>
<keyword evidence="3 11" id="KW-0812">Transmembrane</keyword>
<feature type="transmembrane region" description="Helical" evidence="11">
    <location>
        <begin position="183"/>
        <end position="206"/>
    </location>
</feature>
<keyword evidence="15" id="KW-1185">Reference proteome</keyword>
<dbReference type="AlphaFoldDB" id="A0A6A6ZDU7"/>
<evidence type="ECO:0000256" key="7">
    <source>
        <dbReference type="ARBA" id="ARBA00023288"/>
    </source>
</evidence>
<evidence type="ECO:0000256" key="3">
    <source>
        <dbReference type="ARBA" id="ARBA00022692"/>
    </source>
</evidence>
<evidence type="ECO:0000256" key="8">
    <source>
        <dbReference type="ARBA" id="ARBA00023315"/>
    </source>
</evidence>
<keyword evidence="4 11" id="KW-1133">Transmembrane helix</keyword>
<evidence type="ECO:0000256" key="10">
    <source>
        <dbReference type="ARBA" id="ARBA00048048"/>
    </source>
</evidence>
<feature type="compositionally biased region" description="Polar residues" evidence="12">
    <location>
        <begin position="269"/>
        <end position="280"/>
    </location>
</feature>
<evidence type="ECO:0000313" key="14">
    <source>
        <dbReference type="EMBL" id="KAF2818367.1"/>
    </source>
</evidence>
<dbReference type="InterPro" id="IPR039859">
    <property type="entry name" value="PFA4/ZDH16/20/ERF2-like"/>
</dbReference>
<feature type="domain" description="Palmitoyltransferase DHHC" evidence="13">
    <location>
        <begin position="139"/>
        <end position="252"/>
    </location>
</feature>
<dbReference type="Pfam" id="PF01529">
    <property type="entry name" value="DHHC"/>
    <property type="match status" value="1"/>
</dbReference>
<proteinExistence type="inferred from homology"/>
<feature type="transmembrane region" description="Helical" evidence="11">
    <location>
        <begin position="76"/>
        <end position="94"/>
    </location>
</feature>
<comment type="similarity">
    <text evidence="9">Belongs to the DHHC palmitoyltransferase family. PFA5 subfamily.</text>
</comment>
<evidence type="ECO:0000313" key="15">
    <source>
        <dbReference type="Proteomes" id="UP000799424"/>
    </source>
</evidence>
<dbReference type="Proteomes" id="UP000799424">
    <property type="component" value="Unassembled WGS sequence"/>
</dbReference>
<comment type="subcellular location">
    <subcellularLocation>
        <location evidence="1">Membrane</location>
        <topology evidence="1">Multi-pass membrane protein</topology>
    </subcellularLocation>
</comment>
<comment type="catalytic activity">
    <reaction evidence="10 11">
        <text>L-cysteinyl-[protein] + hexadecanoyl-CoA = S-hexadecanoyl-L-cysteinyl-[protein] + CoA</text>
        <dbReference type="Rhea" id="RHEA:36683"/>
        <dbReference type="Rhea" id="RHEA-COMP:10131"/>
        <dbReference type="Rhea" id="RHEA-COMP:11032"/>
        <dbReference type="ChEBI" id="CHEBI:29950"/>
        <dbReference type="ChEBI" id="CHEBI:57287"/>
        <dbReference type="ChEBI" id="CHEBI:57379"/>
        <dbReference type="ChEBI" id="CHEBI:74151"/>
        <dbReference type="EC" id="2.3.1.225"/>
    </reaction>
</comment>
<dbReference type="GO" id="GO:0016020">
    <property type="term" value="C:membrane"/>
    <property type="evidence" value="ECO:0007669"/>
    <property type="project" value="UniProtKB-SubCell"/>
</dbReference>
<dbReference type="PROSITE" id="PS50216">
    <property type="entry name" value="DHHC"/>
    <property type="match status" value="1"/>
</dbReference>
<dbReference type="GO" id="GO:0005794">
    <property type="term" value="C:Golgi apparatus"/>
    <property type="evidence" value="ECO:0007669"/>
    <property type="project" value="TreeGrafter"/>
</dbReference>
<reference evidence="14" key="1">
    <citation type="journal article" date="2020" name="Stud. Mycol.">
        <title>101 Dothideomycetes genomes: a test case for predicting lifestyles and emergence of pathogens.</title>
        <authorList>
            <person name="Haridas S."/>
            <person name="Albert R."/>
            <person name="Binder M."/>
            <person name="Bloem J."/>
            <person name="Labutti K."/>
            <person name="Salamov A."/>
            <person name="Andreopoulos B."/>
            <person name="Baker S."/>
            <person name="Barry K."/>
            <person name="Bills G."/>
            <person name="Bluhm B."/>
            <person name="Cannon C."/>
            <person name="Castanera R."/>
            <person name="Culley D."/>
            <person name="Daum C."/>
            <person name="Ezra D."/>
            <person name="Gonzalez J."/>
            <person name="Henrissat B."/>
            <person name="Kuo A."/>
            <person name="Liang C."/>
            <person name="Lipzen A."/>
            <person name="Lutzoni F."/>
            <person name="Magnuson J."/>
            <person name="Mondo S."/>
            <person name="Nolan M."/>
            <person name="Ohm R."/>
            <person name="Pangilinan J."/>
            <person name="Park H.-J."/>
            <person name="Ramirez L."/>
            <person name="Alfaro M."/>
            <person name="Sun H."/>
            <person name="Tritt A."/>
            <person name="Yoshinaga Y."/>
            <person name="Zwiers L.-H."/>
            <person name="Turgeon B."/>
            <person name="Goodwin S."/>
            <person name="Spatafora J."/>
            <person name="Crous P."/>
            <person name="Grigoriev I."/>
        </authorList>
    </citation>
    <scope>NUCLEOTIDE SEQUENCE</scope>
    <source>
        <strain evidence="14">CBS 113818</strain>
    </source>
</reference>
<keyword evidence="7" id="KW-0449">Lipoprotein</keyword>
<gene>
    <name evidence="14" type="ORF">CC86DRAFT_309349</name>
</gene>
<evidence type="ECO:0000256" key="9">
    <source>
        <dbReference type="ARBA" id="ARBA00038298"/>
    </source>
</evidence>
<evidence type="ECO:0000256" key="11">
    <source>
        <dbReference type="RuleBase" id="RU079119"/>
    </source>
</evidence>
<evidence type="ECO:0000256" key="12">
    <source>
        <dbReference type="SAM" id="MobiDB-lite"/>
    </source>
</evidence>
<protein>
    <recommendedName>
        <fullName evidence="11">Palmitoyltransferase</fullName>
        <ecNumber evidence="11">2.3.1.225</ecNumber>
    </recommendedName>
</protein>
<dbReference type="OrthoDB" id="331948at2759"/>
<dbReference type="GO" id="GO:0005783">
    <property type="term" value="C:endoplasmic reticulum"/>
    <property type="evidence" value="ECO:0007669"/>
    <property type="project" value="TreeGrafter"/>
</dbReference>
<keyword evidence="8 11" id="KW-0012">Acyltransferase</keyword>
<feature type="transmembrane region" description="Helical" evidence="11">
    <location>
        <begin position="218"/>
        <end position="239"/>
    </location>
</feature>
<evidence type="ECO:0000259" key="13">
    <source>
        <dbReference type="Pfam" id="PF01529"/>
    </source>
</evidence>
<keyword evidence="2 11" id="KW-0808">Transferase</keyword>
<dbReference type="GO" id="GO:0006612">
    <property type="term" value="P:protein targeting to membrane"/>
    <property type="evidence" value="ECO:0007669"/>
    <property type="project" value="TreeGrafter"/>
</dbReference>
<feature type="transmembrane region" description="Helical" evidence="11">
    <location>
        <begin position="38"/>
        <end position="56"/>
    </location>
</feature>
<keyword evidence="6" id="KW-0564">Palmitate</keyword>
<comment type="domain">
    <text evidence="11">The DHHC domain is required for palmitoyltransferase activity.</text>
</comment>
<evidence type="ECO:0000256" key="4">
    <source>
        <dbReference type="ARBA" id="ARBA00022989"/>
    </source>
</evidence>
<organism evidence="14 15">
    <name type="scientific">Ophiobolus disseminans</name>
    <dbReference type="NCBI Taxonomy" id="1469910"/>
    <lineage>
        <taxon>Eukaryota</taxon>
        <taxon>Fungi</taxon>
        <taxon>Dikarya</taxon>
        <taxon>Ascomycota</taxon>
        <taxon>Pezizomycotina</taxon>
        <taxon>Dothideomycetes</taxon>
        <taxon>Pleosporomycetidae</taxon>
        <taxon>Pleosporales</taxon>
        <taxon>Pleosporineae</taxon>
        <taxon>Phaeosphaeriaceae</taxon>
        <taxon>Ophiobolus</taxon>
    </lineage>
</organism>
<feature type="region of interest" description="Disordered" evidence="12">
    <location>
        <begin position="269"/>
        <end position="289"/>
    </location>
</feature>
<accession>A0A6A6ZDU7</accession>